<dbReference type="SUPFAM" id="SSF116846">
    <property type="entry name" value="MIT domain"/>
    <property type="match status" value="1"/>
</dbReference>
<protein>
    <recommendedName>
        <fullName evidence="6">F-box only protein</fullName>
    </recommendedName>
</protein>
<dbReference type="PANTHER" id="PTHR12874:SF29">
    <property type="entry name" value="F-BOX ONLY PROTEIN 9"/>
    <property type="match status" value="1"/>
</dbReference>
<dbReference type="GO" id="GO:0019005">
    <property type="term" value="C:SCF ubiquitin ligase complex"/>
    <property type="evidence" value="ECO:0007669"/>
    <property type="project" value="UniProtKB-UniRule"/>
</dbReference>
<dbReference type="Pfam" id="PF19270">
    <property type="entry name" value="FBO_C"/>
    <property type="match status" value="1"/>
</dbReference>
<evidence type="ECO:0000313" key="9">
    <source>
        <dbReference type="Proteomes" id="UP000472262"/>
    </source>
</evidence>
<accession>A0A672K517</accession>
<dbReference type="SUPFAM" id="SSF81383">
    <property type="entry name" value="F-box domain"/>
    <property type="match status" value="1"/>
</dbReference>
<evidence type="ECO:0000256" key="3">
    <source>
        <dbReference type="ARBA" id="ARBA00022490"/>
    </source>
</evidence>
<evidence type="ECO:0000259" key="7">
    <source>
        <dbReference type="PROSITE" id="PS50181"/>
    </source>
</evidence>
<name>A0A672K517_SINGR</name>
<proteinExistence type="predicted"/>
<gene>
    <name evidence="8" type="primary">fbxo9</name>
</gene>
<reference evidence="8" key="1">
    <citation type="submission" date="2025-08" db="UniProtKB">
        <authorList>
            <consortium name="Ensembl"/>
        </authorList>
    </citation>
    <scope>IDENTIFICATION</scope>
</reference>
<comment type="subunit">
    <text evidence="6">Part of the SCF (SKP1-CUL1-F-box) E3 ubiquitin-protein ligase complex SCF(FBXO9).</text>
</comment>
<dbReference type="Pfam" id="PF12937">
    <property type="entry name" value="F-box-like"/>
    <property type="match status" value="1"/>
</dbReference>
<dbReference type="GO" id="GO:0031146">
    <property type="term" value="P:SCF-dependent proteasomal ubiquitin-dependent protein catabolic process"/>
    <property type="evidence" value="ECO:0007669"/>
    <property type="project" value="UniProtKB-UniRule"/>
</dbReference>
<comment type="function">
    <text evidence="6">Substrate recognition component of a SCF (SKP1-CUL1-F-box protein) E3 ubiquitin-protein ligase complex which mediates the ubiquitination and subsequent proteasomal degradation of target proteins and acts as a regulator of mTOR signaling.</text>
</comment>
<evidence type="ECO:0000256" key="1">
    <source>
        <dbReference type="ARBA" id="ARBA00004496"/>
    </source>
</evidence>
<dbReference type="GO" id="GO:0016567">
    <property type="term" value="P:protein ubiquitination"/>
    <property type="evidence" value="ECO:0007669"/>
    <property type="project" value="UniProtKB-UniRule"/>
</dbReference>
<dbReference type="InterPro" id="IPR036047">
    <property type="entry name" value="F-box-like_dom_sf"/>
</dbReference>
<keyword evidence="9" id="KW-1185">Reference proteome</keyword>
<comment type="subcellular location">
    <subcellularLocation>
        <location evidence="1 6">Cytoplasm</location>
    </subcellularLocation>
</comment>
<evidence type="ECO:0000256" key="5">
    <source>
        <dbReference type="ARBA" id="ARBA00022803"/>
    </source>
</evidence>
<dbReference type="InterPro" id="IPR045464">
    <property type="entry name" value="Hrt3/FBXO9_C"/>
</dbReference>
<dbReference type="Proteomes" id="UP000472262">
    <property type="component" value="Unassembled WGS sequence"/>
</dbReference>
<dbReference type="InterPro" id="IPR036181">
    <property type="entry name" value="MIT_dom_sf"/>
</dbReference>
<keyword evidence="3 6" id="KW-0963">Cytoplasm</keyword>
<sequence length="414" mass="48367">MKQNNLTLENYSRSGLANTLELSAFRAKWMSELQPSSGGKKSVPKAADLKRRQEIAKEEKARELFLKAVEEEQSGAVYEAIKYYKSAMQLVPDIEFKINYSRTPDPDHGGSYLEDNENDRKIDDLLTYFQQQLTLCDGTMKLCEPETDTTQLHISALPFEVLMYIFRWVVSCDLDLRALEQLSLVCRGFYICARDPEIWRSACLRVWGRSCTKMLPFSSWREMFLEKPRVRFDGVYISKTSYIRQGEESLDGFYRAWHQVEYYRYLRFFPDGQVMMLTTPEDPLVTVPRLRSKNSRVDSIMFGHYRLSQDTDNQTKVYVVVSKRKEEKVAEYQRSRFCRRSPAPEAERAFHVGLQLSSGGRQRFNKLVWIHHSCRITYRSTGETVVTAFDVDKMYTPLLFARVKSYTAFSEHPL</sequence>
<evidence type="ECO:0000256" key="6">
    <source>
        <dbReference type="RuleBase" id="RU369085"/>
    </source>
</evidence>
<feature type="domain" description="F-box" evidence="7">
    <location>
        <begin position="151"/>
        <end position="202"/>
    </location>
</feature>
<evidence type="ECO:0000313" key="8">
    <source>
        <dbReference type="Ensembl" id="ENSSGRP00000004342.1"/>
    </source>
</evidence>
<evidence type="ECO:0000256" key="2">
    <source>
        <dbReference type="ARBA" id="ARBA00004906"/>
    </source>
</evidence>
<dbReference type="InterPro" id="IPR001810">
    <property type="entry name" value="F-box_dom"/>
</dbReference>
<dbReference type="AlphaFoldDB" id="A0A672K517"/>
<dbReference type="GO" id="GO:0005737">
    <property type="term" value="C:cytoplasm"/>
    <property type="evidence" value="ECO:0007669"/>
    <property type="project" value="UniProtKB-SubCell"/>
</dbReference>
<organism evidence="8 9">
    <name type="scientific">Sinocyclocheilus grahami</name>
    <name type="common">Dianchi golden-line fish</name>
    <name type="synonym">Barbus grahami</name>
    <dbReference type="NCBI Taxonomy" id="75366"/>
    <lineage>
        <taxon>Eukaryota</taxon>
        <taxon>Metazoa</taxon>
        <taxon>Chordata</taxon>
        <taxon>Craniata</taxon>
        <taxon>Vertebrata</taxon>
        <taxon>Euteleostomi</taxon>
        <taxon>Actinopterygii</taxon>
        <taxon>Neopterygii</taxon>
        <taxon>Teleostei</taxon>
        <taxon>Ostariophysi</taxon>
        <taxon>Cypriniformes</taxon>
        <taxon>Cyprinidae</taxon>
        <taxon>Cyprininae</taxon>
        <taxon>Sinocyclocheilus</taxon>
    </lineage>
</organism>
<dbReference type="Ensembl" id="ENSSGRT00000004708.1">
    <property type="protein sequence ID" value="ENSSGRP00000004342.1"/>
    <property type="gene ID" value="ENSSGRG00000001616.1"/>
</dbReference>
<comment type="pathway">
    <text evidence="2 6">Protein modification; protein ubiquitination.</text>
</comment>
<dbReference type="FunFam" id="1.20.1280.50:FF:000012">
    <property type="entry name" value="F-box only protein 9"/>
    <property type="match status" value="1"/>
</dbReference>
<dbReference type="UniPathway" id="UPA00143"/>
<evidence type="ECO:0000256" key="4">
    <source>
        <dbReference type="ARBA" id="ARBA00022786"/>
    </source>
</evidence>
<reference evidence="8" key="2">
    <citation type="submission" date="2025-09" db="UniProtKB">
        <authorList>
            <consortium name="Ensembl"/>
        </authorList>
    </citation>
    <scope>IDENTIFICATION</scope>
</reference>
<dbReference type="PANTHER" id="PTHR12874">
    <property type="entry name" value="F-BOX ONLY PROTEIN 48-RELATED"/>
    <property type="match status" value="1"/>
</dbReference>
<keyword evidence="5" id="KW-0802">TPR repeat</keyword>
<keyword evidence="4 6" id="KW-0833">Ubl conjugation pathway</keyword>
<dbReference type="CDD" id="cd22089">
    <property type="entry name" value="F-box_FBXO9"/>
    <property type="match status" value="1"/>
</dbReference>
<dbReference type="PROSITE" id="PS50181">
    <property type="entry name" value="FBOX"/>
    <property type="match status" value="1"/>
</dbReference>
<dbReference type="Gene3D" id="1.20.1280.50">
    <property type="match status" value="1"/>
</dbReference>